<evidence type="ECO:0000259" key="6">
    <source>
        <dbReference type="PROSITE" id="PS51192"/>
    </source>
</evidence>
<keyword evidence="9" id="KW-1185">Reference proteome</keyword>
<accession>A0A517NI66</accession>
<evidence type="ECO:0000259" key="7">
    <source>
        <dbReference type="PROSITE" id="PS51194"/>
    </source>
</evidence>
<dbReference type="RefSeq" id="WP_145173985.1">
    <property type="nucleotide sequence ID" value="NZ_CP036525.1"/>
</dbReference>
<evidence type="ECO:0000256" key="4">
    <source>
        <dbReference type="ARBA" id="ARBA00022840"/>
    </source>
</evidence>
<dbReference type="InterPro" id="IPR011545">
    <property type="entry name" value="DEAD/DEAH_box_helicase_dom"/>
</dbReference>
<evidence type="ECO:0000313" key="9">
    <source>
        <dbReference type="Proteomes" id="UP000318538"/>
    </source>
</evidence>
<dbReference type="Pfam" id="PF04408">
    <property type="entry name" value="WHD_HA2"/>
    <property type="match status" value="1"/>
</dbReference>
<evidence type="ECO:0000256" key="2">
    <source>
        <dbReference type="ARBA" id="ARBA00022801"/>
    </source>
</evidence>
<dbReference type="InterPro" id="IPR013689">
    <property type="entry name" value="RNA_helicase_ATP-dep_HrpB_C"/>
</dbReference>
<dbReference type="PANTHER" id="PTHR43519">
    <property type="entry name" value="ATP-DEPENDENT RNA HELICASE HRPB"/>
    <property type="match status" value="1"/>
</dbReference>
<keyword evidence="4" id="KW-0067">ATP-binding</keyword>
<evidence type="ECO:0000256" key="1">
    <source>
        <dbReference type="ARBA" id="ARBA00022741"/>
    </source>
</evidence>
<dbReference type="FunFam" id="3.40.50.300:FF:002125">
    <property type="entry name" value="ATP-dependent helicase HrpB"/>
    <property type="match status" value="1"/>
</dbReference>
<evidence type="ECO:0000256" key="5">
    <source>
        <dbReference type="SAM" id="MobiDB-lite"/>
    </source>
</evidence>
<dbReference type="CDD" id="cd18791">
    <property type="entry name" value="SF2_C_RHA"/>
    <property type="match status" value="1"/>
</dbReference>
<dbReference type="SMART" id="SM00487">
    <property type="entry name" value="DEXDc"/>
    <property type="match status" value="1"/>
</dbReference>
<dbReference type="InterPro" id="IPR001650">
    <property type="entry name" value="Helicase_C-like"/>
</dbReference>
<dbReference type="InterPro" id="IPR007502">
    <property type="entry name" value="Helicase-assoc_dom"/>
</dbReference>
<feature type="domain" description="Helicase C-terminal" evidence="7">
    <location>
        <begin position="209"/>
        <end position="378"/>
    </location>
</feature>
<dbReference type="GO" id="GO:0005524">
    <property type="term" value="F:ATP binding"/>
    <property type="evidence" value="ECO:0007669"/>
    <property type="project" value="UniProtKB-KW"/>
</dbReference>
<keyword evidence="3 8" id="KW-0347">Helicase</keyword>
<evidence type="ECO:0000313" key="8">
    <source>
        <dbReference type="EMBL" id="QDT06826.1"/>
    </source>
</evidence>
<dbReference type="InterPro" id="IPR010225">
    <property type="entry name" value="HrpB"/>
</dbReference>
<evidence type="ECO:0000256" key="3">
    <source>
        <dbReference type="ARBA" id="ARBA00022806"/>
    </source>
</evidence>
<organism evidence="8 9">
    <name type="scientific">Rubripirellula lacrimiformis</name>
    <dbReference type="NCBI Taxonomy" id="1930273"/>
    <lineage>
        <taxon>Bacteria</taxon>
        <taxon>Pseudomonadati</taxon>
        <taxon>Planctomycetota</taxon>
        <taxon>Planctomycetia</taxon>
        <taxon>Pirellulales</taxon>
        <taxon>Pirellulaceae</taxon>
        <taxon>Rubripirellula</taxon>
    </lineage>
</organism>
<keyword evidence="2 8" id="KW-0378">Hydrolase</keyword>
<dbReference type="Gene3D" id="1.20.120.1080">
    <property type="match status" value="1"/>
</dbReference>
<dbReference type="PIRSF" id="PIRSF005496">
    <property type="entry name" value="ATP_hel_hrpB"/>
    <property type="match status" value="1"/>
</dbReference>
<dbReference type="AlphaFoldDB" id="A0A517NI66"/>
<dbReference type="OrthoDB" id="9808833at2"/>
<dbReference type="Proteomes" id="UP000318538">
    <property type="component" value="Chromosome"/>
</dbReference>
<dbReference type="PANTHER" id="PTHR43519:SF1">
    <property type="entry name" value="ATP-DEPENDENT RNA HELICASE HRPB"/>
    <property type="match status" value="1"/>
</dbReference>
<dbReference type="InterPro" id="IPR049614">
    <property type="entry name" value="HrpB_DEXH"/>
</dbReference>
<dbReference type="EMBL" id="CP036525">
    <property type="protein sequence ID" value="QDT06826.1"/>
    <property type="molecule type" value="Genomic_DNA"/>
</dbReference>
<dbReference type="GO" id="GO:0016787">
    <property type="term" value="F:hydrolase activity"/>
    <property type="evidence" value="ECO:0007669"/>
    <property type="project" value="UniProtKB-KW"/>
</dbReference>
<feature type="region of interest" description="Disordered" evidence="5">
    <location>
        <begin position="830"/>
        <end position="849"/>
    </location>
</feature>
<gene>
    <name evidence="8" type="primary">hrpB_2</name>
    <name evidence="8" type="ORF">K227x_52470</name>
</gene>
<dbReference type="NCBIfam" id="TIGR01970">
    <property type="entry name" value="DEAH_box_HrpB"/>
    <property type="match status" value="1"/>
</dbReference>
<sequence>MNRPTTDDLPVMQCVPEILAALQAGKSVVLKAPPGAGKTTGIPPVLLNHAIAGEGKILLIQPRRLAARSAAARLASLVGTKLGDDVGYHVRFDKKVSHQTRLIAMTTGMLLRRLHDDPLLEDVGCVLLDEFHERSLEVDLALGMLQRIRTTLRPELRLMVMSATLDPQPIADFLGDAVSVVSEGRTYPVDVRYSQPPAKARVSDQVAGVLPDALKSSRGHLLVFLPGVGEIRSTARLIGQRRLDRDATVMELYGDLSPADQDAVLRDRPDGGAVERKIILATNVAETSITIPGVTTVVDSGLARVMRFDRQVGLPKLMLEPISQASADQRSGRAGRTQPGVCIRLWPAAANVARRAADTPEISRGDLSGAMLTLAAWGERDVLAFPWITPPPIESVELARRYLQRVGAVDDDGKVTSMGNQMAALPLHPRLSRFMIEAAELSEVDDAAIAAALLTERDPFRGSSTAGMPSSGGSLVTACDVTDRVERMKQFRDGDASAVANVAAAKQVLRVADQIRRVTPVRSGAKHGGAPETRLQRSLLAAYPDRVARRRKAGDPSGVMVGGRGVKLDRGSSCRSGELFLCIDVDANGTEATVRAASTIDESWLDDELIREIDEPFYYPSMKSVVARRRRYFDDLLLAESPIPCQPNAETAQILMRHALADLESVFPRKDKAVGAFIDRVRFLTAQMPELELPALDDEGVQEVLQQLCQTRTSIAQLQSAPWLDHLKGRYDWSQLQLIDQHAPTKLKVPSGNSMVIHYAADRSPWMEVRIQELFGCAETPRIAGGRVLLQLHLLGPNYRPQQITEDLQNFWRETYQHVRKELRRRYPKHHWPEDPTTATATTRGLKPK</sequence>
<dbReference type="Pfam" id="PF00270">
    <property type="entry name" value="DEAD"/>
    <property type="match status" value="1"/>
</dbReference>
<dbReference type="CDD" id="cd17990">
    <property type="entry name" value="DEXHc_HrpB"/>
    <property type="match status" value="1"/>
</dbReference>
<dbReference type="PROSITE" id="PS51192">
    <property type="entry name" value="HELICASE_ATP_BIND_1"/>
    <property type="match status" value="1"/>
</dbReference>
<protein>
    <submittedName>
        <fullName evidence="8">ATP-dependent RNA helicase HrpB</fullName>
        <ecNumber evidence="8">3.6.4.13</ecNumber>
    </submittedName>
</protein>
<dbReference type="GO" id="GO:0003724">
    <property type="term" value="F:RNA helicase activity"/>
    <property type="evidence" value="ECO:0007669"/>
    <property type="project" value="UniProtKB-EC"/>
</dbReference>
<dbReference type="Gene3D" id="3.40.50.300">
    <property type="entry name" value="P-loop containing nucleotide triphosphate hydrolases"/>
    <property type="match status" value="2"/>
</dbReference>
<name>A0A517NI66_9BACT</name>
<dbReference type="EC" id="3.6.4.13" evidence="8"/>
<dbReference type="Pfam" id="PF00271">
    <property type="entry name" value="Helicase_C"/>
    <property type="match status" value="1"/>
</dbReference>
<proteinExistence type="predicted"/>
<dbReference type="InterPro" id="IPR048333">
    <property type="entry name" value="HA2_WH"/>
</dbReference>
<dbReference type="GO" id="GO:0003676">
    <property type="term" value="F:nucleic acid binding"/>
    <property type="evidence" value="ECO:0007669"/>
    <property type="project" value="InterPro"/>
</dbReference>
<dbReference type="InterPro" id="IPR014001">
    <property type="entry name" value="Helicase_ATP-bd"/>
</dbReference>
<feature type="domain" description="Helicase ATP-binding" evidence="6">
    <location>
        <begin position="19"/>
        <end position="183"/>
    </location>
</feature>
<dbReference type="Pfam" id="PF08482">
    <property type="entry name" value="HrpB_C"/>
    <property type="match status" value="1"/>
</dbReference>
<dbReference type="SUPFAM" id="SSF52540">
    <property type="entry name" value="P-loop containing nucleoside triphosphate hydrolases"/>
    <property type="match status" value="1"/>
</dbReference>
<dbReference type="InterPro" id="IPR027417">
    <property type="entry name" value="P-loop_NTPase"/>
</dbReference>
<dbReference type="PROSITE" id="PS51194">
    <property type="entry name" value="HELICASE_CTER"/>
    <property type="match status" value="1"/>
</dbReference>
<reference evidence="8 9" key="1">
    <citation type="submission" date="2019-02" db="EMBL/GenBank/DDBJ databases">
        <title>Deep-cultivation of Planctomycetes and their phenomic and genomic characterization uncovers novel biology.</title>
        <authorList>
            <person name="Wiegand S."/>
            <person name="Jogler M."/>
            <person name="Boedeker C."/>
            <person name="Pinto D."/>
            <person name="Vollmers J."/>
            <person name="Rivas-Marin E."/>
            <person name="Kohn T."/>
            <person name="Peeters S.H."/>
            <person name="Heuer A."/>
            <person name="Rast P."/>
            <person name="Oberbeckmann S."/>
            <person name="Bunk B."/>
            <person name="Jeske O."/>
            <person name="Meyerdierks A."/>
            <person name="Storesund J.E."/>
            <person name="Kallscheuer N."/>
            <person name="Luecker S."/>
            <person name="Lage O.M."/>
            <person name="Pohl T."/>
            <person name="Merkel B.J."/>
            <person name="Hornburger P."/>
            <person name="Mueller R.-W."/>
            <person name="Bruemmer F."/>
            <person name="Labrenz M."/>
            <person name="Spormann A.M."/>
            <person name="Op den Camp H."/>
            <person name="Overmann J."/>
            <person name="Amann R."/>
            <person name="Jetten M.S.M."/>
            <person name="Mascher T."/>
            <person name="Medema M.H."/>
            <person name="Devos D.P."/>
            <person name="Kaster A.-K."/>
            <person name="Ovreas L."/>
            <person name="Rohde M."/>
            <person name="Galperin M.Y."/>
            <person name="Jogler C."/>
        </authorList>
    </citation>
    <scope>NUCLEOTIDE SEQUENCE [LARGE SCALE GENOMIC DNA]</scope>
    <source>
        <strain evidence="8 9">K22_7</strain>
    </source>
</reference>
<dbReference type="KEGG" id="rlc:K227x_52470"/>
<dbReference type="SMART" id="SM00490">
    <property type="entry name" value="HELICc"/>
    <property type="match status" value="1"/>
</dbReference>
<keyword evidence="1" id="KW-0547">Nucleotide-binding</keyword>
<dbReference type="SMART" id="SM00847">
    <property type="entry name" value="HA2"/>
    <property type="match status" value="1"/>
</dbReference>